<dbReference type="PANTHER" id="PTHR39419">
    <property type="entry name" value="SLL0814 PROTEIN"/>
    <property type="match status" value="1"/>
</dbReference>
<dbReference type="Proteomes" id="UP001220962">
    <property type="component" value="Chromosome"/>
</dbReference>
<evidence type="ECO:0000256" key="1">
    <source>
        <dbReference type="SAM" id="Phobius"/>
    </source>
</evidence>
<sequence>MIQTVYWIWYSIGAVLLLTIGVPEYLNFSNGLFLVFYALCSMDLIFGRQLNPAMSDQSLDWWRRPAVWLIAFLIWTGGMGVEWLGVHSGWPFGDYSYSGLFGFHVFSVPFTLGFAWIAVVGNAALLSGGGRGMRSRLVRALKTGAWACVMDLVLDPVAHQREFWSWEGAGGFYGVPWTNFVSWFIMGGILSLLLPPVDYNPSLQRRGKLLYQMFILLFGLLALQDGLYGSSIIAAVAIFVAEGSHQYAVRKQVPVL</sequence>
<feature type="transmembrane region" description="Helical" evidence="1">
    <location>
        <begin position="66"/>
        <end position="86"/>
    </location>
</feature>
<dbReference type="Pfam" id="PF04240">
    <property type="entry name" value="Caroten_synth"/>
    <property type="match status" value="1"/>
</dbReference>
<evidence type="ECO:0000313" key="2">
    <source>
        <dbReference type="EMBL" id="WDH82310.1"/>
    </source>
</evidence>
<dbReference type="RefSeq" id="WP_047912415.1">
    <property type="nucleotide sequence ID" value="NZ_CP118101.1"/>
</dbReference>
<dbReference type="AlphaFoldDB" id="A0AAX3MXI4"/>
<name>A0AAX3MXI4_9BACL</name>
<accession>A0AAX3MXI4</accession>
<keyword evidence="1" id="KW-0812">Transmembrane</keyword>
<keyword evidence="1" id="KW-1133">Transmembrane helix</keyword>
<organism evidence="2 3">
    <name type="scientific">Paenibacillus urinalis</name>
    <dbReference type="NCBI Taxonomy" id="521520"/>
    <lineage>
        <taxon>Bacteria</taxon>
        <taxon>Bacillati</taxon>
        <taxon>Bacillota</taxon>
        <taxon>Bacilli</taxon>
        <taxon>Bacillales</taxon>
        <taxon>Paenibacillaceae</taxon>
        <taxon>Paenibacillus</taxon>
    </lineage>
</organism>
<gene>
    <name evidence="2" type="ORF">PUW23_23140</name>
</gene>
<feature type="transmembrane region" description="Helical" evidence="1">
    <location>
        <begin position="5"/>
        <end position="22"/>
    </location>
</feature>
<evidence type="ECO:0000313" key="3">
    <source>
        <dbReference type="Proteomes" id="UP001220962"/>
    </source>
</evidence>
<dbReference type="EMBL" id="CP118101">
    <property type="protein sequence ID" value="WDH82310.1"/>
    <property type="molecule type" value="Genomic_DNA"/>
</dbReference>
<feature type="transmembrane region" description="Helical" evidence="1">
    <location>
        <begin position="214"/>
        <end position="241"/>
    </location>
</feature>
<proteinExistence type="predicted"/>
<dbReference type="InterPro" id="IPR007354">
    <property type="entry name" value="CruF-like"/>
</dbReference>
<keyword evidence="1" id="KW-0472">Membrane</keyword>
<feature type="transmembrane region" description="Helical" evidence="1">
    <location>
        <begin position="28"/>
        <end position="46"/>
    </location>
</feature>
<feature type="transmembrane region" description="Helical" evidence="1">
    <location>
        <begin position="174"/>
        <end position="194"/>
    </location>
</feature>
<protein>
    <submittedName>
        <fullName evidence="2">Carotenoid biosynthesis protein</fullName>
    </submittedName>
</protein>
<dbReference type="PANTHER" id="PTHR39419:SF1">
    <property type="entry name" value="SLL0814 PROTEIN"/>
    <property type="match status" value="1"/>
</dbReference>
<reference evidence="2" key="1">
    <citation type="submission" date="2023-02" db="EMBL/GenBank/DDBJ databases">
        <title>Pathogen: clinical or host-associated sample.</title>
        <authorList>
            <person name="Hergert J."/>
            <person name="Casey R."/>
            <person name="Wagner J."/>
            <person name="Young E.L."/>
            <person name="Oakeson K.F."/>
        </authorList>
    </citation>
    <scope>NUCLEOTIDE SEQUENCE</scope>
    <source>
        <strain evidence="2">2022CK-00830</strain>
    </source>
</reference>
<feature type="transmembrane region" description="Helical" evidence="1">
    <location>
        <begin position="106"/>
        <end position="125"/>
    </location>
</feature>